<comment type="subcellular location">
    <subcellularLocation>
        <location evidence="1">Cell membrane</location>
        <topology evidence="1">Multi-pass membrane protein</topology>
    </subcellularLocation>
</comment>
<accession>A0ABT1L6B9</accession>
<comment type="caution">
    <text evidence="11">The sequence shown here is derived from an EMBL/GenBank/DDBJ whole genome shotgun (WGS) entry which is preliminary data.</text>
</comment>
<keyword evidence="12" id="KW-1185">Reference proteome</keyword>
<evidence type="ECO:0000256" key="7">
    <source>
        <dbReference type="ARBA" id="ARBA00023136"/>
    </source>
</evidence>
<reference evidence="11 12" key="1">
    <citation type="submission" date="2022-07" db="EMBL/GenBank/DDBJ databases">
        <authorList>
            <person name="Li W.-J."/>
            <person name="Deng Q.-Q."/>
        </authorList>
    </citation>
    <scope>NUCLEOTIDE SEQUENCE [LARGE SCALE GENOMIC DNA]</scope>
    <source>
        <strain evidence="11 12">SYSU M60028</strain>
    </source>
</reference>
<dbReference type="Proteomes" id="UP001205890">
    <property type="component" value="Unassembled WGS sequence"/>
</dbReference>
<evidence type="ECO:0000256" key="1">
    <source>
        <dbReference type="ARBA" id="ARBA00004651"/>
    </source>
</evidence>
<evidence type="ECO:0000256" key="4">
    <source>
        <dbReference type="ARBA" id="ARBA00022741"/>
    </source>
</evidence>
<feature type="domain" description="ABC transporter" evidence="9">
    <location>
        <begin position="346"/>
        <end position="580"/>
    </location>
</feature>
<evidence type="ECO:0000256" key="3">
    <source>
        <dbReference type="ARBA" id="ARBA00022692"/>
    </source>
</evidence>
<dbReference type="RefSeq" id="WP_254737327.1">
    <property type="nucleotide sequence ID" value="NZ_JANCLU010000001.1"/>
</dbReference>
<dbReference type="Pfam" id="PF00664">
    <property type="entry name" value="ABC_membrane"/>
    <property type="match status" value="1"/>
</dbReference>
<dbReference type="PANTHER" id="PTHR43394">
    <property type="entry name" value="ATP-DEPENDENT PERMEASE MDL1, MITOCHONDRIAL"/>
    <property type="match status" value="1"/>
</dbReference>
<feature type="transmembrane region" description="Helical" evidence="8">
    <location>
        <begin position="29"/>
        <end position="49"/>
    </location>
</feature>
<name>A0ABT1L6B9_9HYPH</name>
<dbReference type="SUPFAM" id="SSF90123">
    <property type="entry name" value="ABC transporter transmembrane region"/>
    <property type="match status" value="1"/>
</dbReference>
<dbReference type="CDD" id="cd18552">
    <property type="entry name" value="ABC_6TM_MsbA_like"/>
    <property type="match status" value="1"/>
</dbReference>
<dbReference type="PROSITE" id="PS00211">
    <property type="entry name" value="ABC_TRANSPORTER_1"/>
    <property type="match status" value="1"/>
</dbReference>
<dbReference type="EMBL" id="JANCLU010000001">
    <property type="protein sequence ID" value="MCP8936931.1"/>
    <property type="molecule type" value="Genomic_DNA"/>
</dbReference>
<evidence type="ECO:0000256" key="5">
    <source>
        <dbReference type="ARBA" id="ARBA00022840"/>
    </source>
</evidence>
<evidence type="ECO:0000259" key="10">
    <source>
        <dbReference type="PROSITE" id="PS50929"/>
    </source>
</evidence>
<keyword evidence="3 8" id="KW-0812">Transmembrane</keyword>
<keyword evidence="4" id="KW-0547">Nucleotide-binding</keyword>
<evidence type="ECO:0000256" key="8">
    <source>
        <dbReference type="SAM" id="Phobius"/>
    </source>
</evidence>
<keyword evidence="5 11" id="KW-0067">ATP-binding</keyword>
<keyword evidence="6 8" id="KW-1133">Transmembrane helix</keyword>
<dbReference type="InterPro" id="IPR017871">
    <property type="entry name" value="ABC_transporter-like_CS"/>
</dbReference>
<dbReference type="InterPro" id="IPR003593">
    <property type="entry name" value="AAA+_ATPase"/>
</dbReference>
<protein>
    <submittedName>
        <fullName evidence="11">ABC transporter ATP-binding protein/permease</fullName>
    </submittedName>
</protein>
<evidence type="ECO:0000259" key="9">
    <source>
        <dbReference type="PROSITE" id="PS50893"/>
    </source>
</evidence>
<evidence type="ECO:0000313" key="11">
    <source>
        <dbReference type="EMBL" id="MCP8936931.1"/>
    </source>
</evidence>
<dbReference type="Gene3D" id="3.40.50.300">
    <property type="entry name" value="P-loop containing nucleotide triphosphate hydrolases"/>
    <property type="match status" value="1"/>
</dbReference>
<evidence type="ECO:0000256" key="2">
    <source>
        <dbReference type="ARBA" id="ARBA00005417"/>
    </source>
</evidence>
<dbReference type="InterPro" id="IPR027417">
    <property type="entry name" value="P-loop_NTPase"/>
</dbReference>
<proteinExistence type="inferred from homology"/>
<dbReference type="InterPro" id="IPR036640">
    <property type="entry name" value="ABC1_TM_sf"/>
</dbReference>
<dbReference type="SUPFAM" id="SSF52540">
    <property type="entry name" value="P-loop containing nucleoside triphosphate hydrolases"/>
    <property type="match status" value="1"/>
</dbReference>
<dbReference type="PROSITE" id="PS50893">
    <property type="entry name" value="ABC_TRANSPORTER_2"/>
    <property type="match status" value="1"/>
</dbReference>
<gene>
    <name evidence="11" type="ORF">NK718_00235</name>
</gene>
<evidence type="ECO:0000313" key="12">
    <source>
        <dbReference type="Proteomes" id="UP001205890"/>
    </source>
</evidence>
<dbReference type="SMART" id="SM00382">
    <property type="entry name" value="AAA"/>
    <property type="match status" value="1"/>
</dbReference>
<dbReference type="InterPro" id="IPR003439">
    <property type="entry name" value="ABC_transporter-like_ATP-bd"/>
</dbReference>
<dbReference type="PROSITE" id="PS50929">
    <property type="entry name" value="ABC_TM1F"/>
    <property type="match status" value="1"/>
</dbReference>
<dbReference type="GO" id="GO:0005524">
    <property type="term" value="F:ATP binding"/>
    <property type="evidence" value="ECO:0007669"/>
    <property type="project" value="UniProtKB-KW"/>
</dbReference>
<evidence type="ECO:0000256" key="6">
    <source>
        <dbReference type="ARBA" id="ARBA00022989"/>
    </source>
</evidence>
<dbReference type="InterPro" id="IPR039421">
    <property type="entry name" value="Type_1_exporter"/>
</dbReference>
<feature type="transmembrane region" description="Helical" evidence="8">
    <location>
        <begin position="167"/>
        <end position="188"/>
    </location>
</feature>
<feature type="domain" description="ABC transmembrane type-1" evidence="10">
    <location>
        <begin position="30"/>
        <end position="312"/>
    </location>
</feature>
<dbReference type="InterPro" id="IPR011527">
    <property type="entry name" value="ABC1_TM_dom"/>
</dbReference>
<comment type="similarity">
    <text evidence="2">Belongs to the ABC transporter superfamily.</text>
</comment>
<feature type="transmembrane region" description="Helical" evidence="8">
    <location>
        <begin position="139"/>
        <end position="161"/>
    </location>
</feature>
<dbReference type="Gene3D" id="1.20.1560.10">
    <property type="entry name" value="ABC transporter type 1, transmembrane domain"/>
    <property type="match status" value="1"/>
</dbReference>
<sequence length="586" mass="63500">MQPIKPRRPDLPVLRRLVSENFRRFAPQYAVALALMAIVAVTTGISAWLMKDLINKVFVDRDPWYMWVICGAVVALYTLKGAASYGQEVLLARVGNNIVATMQRRIFDTMLRQDLAFFQRHASSELITRLTQNAQAASVTLNLVATSLGRDLFTLASLLAVMLSQDALLTAIALIGMPVLFLALSRLLKLVRKLFSREVASLASIVATMQETVHGIRVIKAFRLEDTMRARMEDSVSSVERLANRMARVQAGTVPLIDTLGGVAVASVIFYGGWRVIYTGATPGEFFAFITALLMATDPARRLARLNLTLAAASVGVRMLYEMIDSRPVVVDPPDAAPLAVAGGEVRFHGVSFGYDPAAPVLHDVDLVAEAGRTTALVGLSGSGKSTVFNLVLRFWTPQAGRVDIDGVDLAGVTAASLYDQVALVSQDVFLFDGTIAENILRGRPGASEAEMIEAARAASAHDFITRLPNGYETRVGEFGGQLSGGQRQRVSIARAFLKNAPILLLDEPTSALDAESDAAIQKALQVLMKNRTTLIIAHRLATVAAADRIYVLDHGRVAEQGAHAELLRRDGLYARLYQLQFGSAA</sequence>
<feature type="transmembrane region" description="Helical" evidence="8">
    <location>
        <begin position="251"/>
        <end position="271"/>
    </location>
</feature>
<feature type="transmembrane region" description="Helical" evidence="8">
    <location>
        <begin position="64"/>
        <end position="83"/>
    </location>
</feature>
<keyword evidence="7 8" id="KW-0472">Membrane</keyword>
<organism evidence="11 12">
    <name type="scientific">Alsobacter ponti</name>
    <dbReference type="NCBI Taxonomy" id="2962936"/>
    <lineage>
        <taxon>Bacteria</taxon>
        <taxon>Pseudomonadati</taxon>
        <taxon>Pseudomonadota</taxon>
        <taxon>Alphaproteobacteria</taxon>
        <taxon>Hyphomicrobiales</taxon>
        <taxon>Alsobacteraceae</taxon>
        <taxon>Alsobacter</taxon>
    </lineage>
</organism>
<dbReference type="Pfam" id="PF00005">
    <property type="entry name" value="ABC_tran"/>
    <property type="match status" value="1"/>
</dbReference>
<dbReference type="PANTHER" id="PTHR43394:SF7">
    <property type="entry name" value="ABC TRANSPORTER B FAMILY MEMBER 28"/>
    <property type="match status" value="1"/>
</dbReference>